<dbReference type="Pfam" id="PF09861">
    <property type="entry name" value="Lar_N"/>
    <property type="match status" value="1"/>
</dbReference>
<dbReference type="InterPro" id="IPR018657">
    <property type="entry name" value="LarA-like_N"/>
</dbReference>
<dbReference type="AlphaFoldDB" id="A0A831WCG6"/>
<name>A0A831WCG6_9GAMM</name>
<reference evidence="2" key="1">
    <citation type="journal article" date="2020" name="mSystems">
        <title>Genome- and Community-Level Interaction Insights into Carbon Utilization and Element Cycling Functions of Hydrothermarchaeota in Hydrothermal Sediment.</title>
        <authorList>
            <person name="Zhou Z."/>
            <person name="Liu Y."/>
            <person name="Xu W."/>
            <person name="Pan J."/>
            <person name="Luo Z.H."/>
            <person name="Li M."/>
        </authorList>
    </citation>
    <scope>NUCLEOTIDE SEQUENCE [LARGE SCALE GENOMIC DNA]</scope>
    <source>
        <strain evidence="2">HyVt-458</strain>
    </source>
</reference>
<dbReference type="EMBL" id="DRLF01000097">
    <property type="protein sequence ID" value="HEC05689.1"/>
    <property type="molecule type" value="Genomic_DNA"/>
</dbReference>
<evidence type="ECO:0000313" key="2">
    <source>
        <dbReference type="EMBL" id="HEC05689.1"/>
    </source>
</evidence>
<comment type="caution">
    <text evidence="2">The sequence shown here is derived from an EMBL/GenBank/DDBJ whole genome shotgun (WGS) entry which is preliminary data.</text>
</comment>
<sequence length="370" mass="41544">LFFRMLTDLLLPRVAKLDFLIALGTHPVMSWDRILKHLGVSEEEWSQRYSQVQVFNHHWDDPETLALLGTIPAGEIEEITEGLMRQDVPVALNKLVLDYDVLMIAGPTFPHEVVGFSGGNKYLFPGIAGPDIINFFHWLGAVITNMKIIGTKWNPVRRVVDRAAQLLDMPKICLSMVTTDEGLHGLFIGTPEKAFSDAADLSARIHVVYVDHPFERVLSICPTMYDDLWTAGKCMYKLEPVVADGGELIIYGPHITEVSYTHGKILDQIGYHVRDYFLKQWDKFKDVPGGVMAHSTHVKGIGAFENGVEKPRINVVLATGIPEERCRRINLGYRDPATINVEEWKGREDEGILVVPKAGEVLYRLKGSTS</sequence>
<dbReference type="Proteomes" id="UP000886339">
    <property type="component" value="Unassembled WGS sequence"/>
</dbReference>
<dbReference type="GO" id="GO:0050043">
    <property type="term" value="F:lactate racemase activity"/>
    <property type="evidence" value="ECO:0007669"/>
    <property type="project" value="InterPro"/>
</dbReference>
<dbReference type="InterPro" id="IPR043166">
    <property type="entry name" value="LarA-like_C"/>
</dbReference>
<dbReference type="InterPro" id="IPR048068">
    <property type="entry name" value="LarA-like"/>
</dbReference>
<dbReference type="PANTHER" id="PTHR33171">
    <property type="entry name" value="LAR_N DOMAIN-CONTAINING PROTEIN"/>
    <property type="match status" value="1"/>
</dbReference>
<accession>A0A831WCG6</accession>
<proteinExistence type="predicted"/>
<feature type="non-terminal residue" evidence="2">
    <location>
        <position position="1"/>
    </location>
</feature>
<feature type="domain" description="LarA-like N-terminal" evidence="1">
    <location>
        <begin position="16"/>
        <end position="139"/>
    </location>
</feature>
<dbReference type="Gene3D" id="3.90.226.30">
    <property type="match status" value="1"/>
</dbReference>
<gene>
    <name evidence="2" type="ORF">ENJ12_02475</name>
</gene>
<protein>
    <submittedName>
        <fullName evidence="2">DUF2088 domain-containing protein</fullName>
    </submittedName>
</protein>
<organism evidence="2">
    <name type="scientific">Thiolapillus brandeum</name>
    <dbReference type="NCBI Taxonomy" id="1076588"/>
    <lineage>
        <taxon>Bacteria</taxon>
        <taxon>Pseudomonadati</taxon>
        <taxon>Pseudomonadota</taxon>
        <taxon>Gammaproteobacteria</taxon>
        <taxon>Chromatiales</taxon>
        <taxon>Sedimenticolaceae</taxon>
        <taxon>Thiolapillus</taxon>
    </lineage>
</organism>
<dbReference type="PANTHER" id="PTHR33171:SF17">
    <property type="entry name" value="LARA-LIKE N-TERMINAL DOMAIN-CONTAINING PROTEIN"/>
    <property type="match status" value="1"/>
</dbReference>
<evidence type="ECO:0000259" key="1">
    <source>
        <dbReference type="Pfam" id="PF09861"/>
    </source>
</evidence>
<dbReference type="Gene3D" id="3.40.50.11440">
    <property type="match status" value="1"/>
</dbReference>